<feature type="transmembrane region" description="Helical" evidence="5">
    <location>
        <begin position="20"/>
        <end position="41"/>
    </location>
</feature>
<evidence type="ECO:0000313" key="8">
    <source>
        <dbReference type="Proteomes" id="UP000290289"/>
    </source>
</evidence>
<dbReference type="GO" id="GO:0008270">
    <property type="term" value="F:zinc ion binding"/>
    <property type="evidence" value="ECO:0007669"/>
    <property type="project" value="UniProtKB-KW"/>
</dbReference>
<dbReference type="PANTHER" id="PTHR45969:SF81">
    <property type="entry name" value="OS08G0157400 PROTEIN"/>
    <property type="match status" value="1"/>
</dbReference>
<dbReference type="AlphaFoldDB" id="A0A498JRI3"/>
<keyword evidence="8" id="KW-1185">Reference proteome</keyword>
<evidence type="ECO:0000256" key="1">
    <source>
        <dbReference type="ARBA" id="ARBA00022723"/>
    </source>
</evidence>
<keyword evidence="3" id="KW-0862">Zinc</keyword>
<dbReference type="EMBL" id="RDQH01000332">
    <property type="protein sequence ID" value="RXH95861.1"/>
    <property type="molecule type" value="Genomic_DNA"/>
</dbReference>
<dbReference type="GO" id="GO:0016567">
    <property type="term" value="P:protein ubiquitination"/>
    <property type="evidence" value="ECO:0007669"/>
    <property type="project" value="TreeGrafter"/>
</dbReference>
<dbReference type="SMART" id="SM00184">
    <property type="entry name" value="RING"/>
    <property type="match status" value="1"/>
</dbReference>
<evidence type="ECO:0000313" key="7">
    <source>
        <dbReference type="EMBL" id="RXH95861.1"/>
    </source>
</evidence>
<gene>
    <name evidence="7" type="ORF">DVH24_008361</name>
</gene>
<dbReference type="PANTHER" id="PTHR45969">
    <property type="entry name" value="RING ZINC FINGER PROTEIN-RELATED"/>
    <property type="match status" value="1"/>
</dbReference>
<comment type="caution">
    <text evidence="7">The sequence shown here is derived from an EMBL/GenBank/DDBJ whole genome shotgun (WGS) entry which is preliminary data.</text>
</comment>
<dbReference type="InterPro" id="IPR013083">
    <property type="entry name" value="Znf_RING/FYVE/PHD"/>
</dbReference>
<keyword evidence="5" id="KW-1133">Transmembrane helix</keyword>
<dbReference type="PROSITE" id="PS50089">
    <property type="entry name" value="ZF_RING_2"/>
    <property type="match status" value="1"/>
</dbReference>
<protein>
    <recommendedName>
        <fullName evidence="6">RING-type domain-containing protein</fullName>
    </recommendedName>
</protein>
<keyword evidence="2 4" id="KW-0863">Zinc-finger</keyword>
<feature type="domain" description="RING-type" evidence="6">
    <location>
        <begin position="113"/>
        <end position="156"/>
    </location>
</feature>
<evidence type="ECO:0000259" key="6">
    <source>
        <dbReference type="PROSITE" id="PS50089"/>
    </source>
</evidence>
<sequence length="192" mass="21595">MDFSCVGINFPKWRKSLQNLLIFAHCLKIVLIVALSHLGLLKPAVQISEPTADSMDHHPNPTNSILAIDPLCPSIVPVPIHVLTEYIKRRLPVVEFSQVFEKYTKLGHQDTACSICLECIERGHEVREQSNCDHLFHRECLDSWVNRGHVTCPLCRATLFPAKSKTASCGGGNLGTMERGDAYFDRLEFIVR</sequence>
<keyword evidence="1" id="KW-0479">Metal-binding</keyword>
<dbReference type="Gene3D" id="3.30.40.10">
    <property type="entry name" value="Zinc/RING finger domain, C3HC4 (zinc finger)"/>
    <property type="match status" value="1"/>
</dbReference>
<keyword evidence="5" id="KW-0812">Transmembrane</keyword>
<accession>A0A498JRI3</accession>
<dbReference type="Proteomes" id="UP000290289">
    <property type="component" value="Chromosome 6"/>
</dbReference>
<name>A0A498JRI3_MALDO</name>
<dbReference type="InterPro" id="IPR001841">
    <property type="entry name" value="Znf_RING"/>
</dbReference>
<evidence type="ECO:0000256" key="3">
    <source>
        <dbReference type="ARBA" id="ARBA00022833"/>
    </source>
</evidence>
<dbReference type="Pfam" id="PF13639">
    <property type="entry name" value="zf-RING_2"/>
    <property type="match status" value="1"/>
</dbReference>
<dbReference type="GO" id="GO:0061630">
    <property type="term" value="F:ubiquitin protein ligase activity"/>
    <property type="evidence" value="ECO:0007669"/>
    <property type="project" value="TreeGrafter"/>
</dbReference>
<organism evidence="7 8">
    <name type="scientific">Malus domestica</name>
    <name type="common">Apple</name>
    <name type="synonym">Pyrus malus</name>
    <dbReference type="NCBI Taxonomy" id="3750"/>
    <lineage>
        <taxon>Eukaryota</taxon>
        <taxon>Viridiplantae</taxon>
        <taxon>Streptophyta</taxon>
        <taxon>Embryophyta</taxon>
        <taxon>Tracheophyta</taxon>
        <taxon>Spermatophyta</taxon>
        <taxon>Magnoliopsida</taxon>
        <taxon>eudicotyledons</taxon>
        <taxon>Gunneridae</taxon>
        <taxon>Pentapetalae</taxon>
        <taxon>rosids</taxon>
        <taxon>fabids</taxon>
        <taxon>Rosales</taxon>
        <taxon>Rosaceae</taxon>
        <taxon>Amygdaloideae</taxon>
        <taxon>Maleae</taxon>
        <taxon>Malus</taxon>
    </lineage>
</organism>
<evidence type="ECO:0000256" key="4">
    <source>
        <dbReference type="PROSITE-ProRule" id="PRU00175"/>
    </source>
</evidence>
<evidence type="ECO:0000256" key="5">
    <source>
        <dbReference type="SAM" id="Phobius"/>
    </source>
</evidence>
<keyword evidence="5" id="KW-0472">Membrane</keyword>
<reference evidence="7 8" key="1">
    <citation type="submission" date="2018-10" db="EMBL/GenBank/DDBJ databases">
        <title>A high-quality apple genome assembly.</title>
        <authorList>
            <person name="Hu J."/>
        </authorList>
    </citation>
    <scope>NUCLEOTIDE SEQUENCE [LARGE SCALE GENOMIC DNA]</scope>
    <source>
        <strain evidence="8">cv. HFTH1</strain>
        <tissue evidence="7">Young leaf</tissue>
    </source>
</reference>
<proteinExistence type="predicted"/>
<dbReference type="SUPFAM" id="SSF57850">
    <property type="entry name" value="RING/U-box"/>
    <property type="match status" value="1"/>
</dbReference>
<evidence type="ECO:0000256" key="2">
    <source>
        <dbReference type="ARBA" id="ARBA00022771"/>
    </source>
</evidence>